<accession>A0ABR9XHE8</accession>
<dbReference type="Proteomes" id="UP000632774">
    <property type="component" value="Unassembled WGS sequence"/>
</dbReference>
<evidence type="ECO:0000259" key="1">
    <source>
        <dbReference type="Pfam" id="PF12706"/>
    </source>
</evidence>
<dbReference type="InterPro" id="IPR036866">
    <property type="entry name" value="RibonucZ/Hydroxyglut_hydro"/>
</dbReference>
<dbReference type="Gene3D" id="3.60.15.10">
    <property type="entry name" value="Ribonuclease Z/Hydroxyacylglutathione hydrolase-like"/>
    <property type="match status" value="1"/>
</dbReference>
<proteinExistence type="predicted"/>
<dbReference type="InterPro" id="IPR001279">
    <property type="entry name" value="Metallo-B-lactamas"/>
</dbReference>
<evidence type="ECO:0000313" key="3">
    <source>
        <dbReference type="Proteomes" id="UP000632774"/>
    </source>
</evidence>
<comment type="caution">
    <text evidence="2">The sequence shown here is derived from an EMBL/GenBank/DDBJ whole genome shotgun (WGS) entry which is preliminary data.</text>
</comment>
<dbReference type="SUPFAM" id="SSF56281">
    <property type="entry name" value="Metallo-hydrolase/oxidoreductase"/>
    <property type="match status" value="1"/>
</dbReference>
<evidence type="ECO:0000313" key="2">
    <source>
        <dbReference type="EMBL" id="MBE9666691.1"/>
    </source>
</evidence>
<dbReference type="Pfam" id="PF12706">
    <property type="entry name" value="Lactamase_B_2"/>
    <property type="match status" value="1"/>
</dbReference>
<dbReference type="EMBL" id="JADFFM010000001">
    <property type="protein sequence ID" value="MBE9666691.1"/>
    <property type="molecule type" value="Genomic_DNA"/>
</dbReference>
<gene>
    <name evidence="2" type="ORF">IRJ18_09990</name>
</gene>
<dbReference type="PANTHER" id="PTHR15032:SF4">
    <property type="entry name" value="N-ACYL-PHOSPHATIDYLETHANOLAMINE-HYDROLYZING PHOSPHOLIPASE D"/>
    <property type="match status" value="1"/>
</dbReference>
<dbReference type="RefSeq" id="WP_194106032.1">
    <property type="nucleotide sequence ID" value="NZ_JADFFM010000001.1"/>
</dbReference>
<keyword evidence="3" id="KW-1185">Reference proteome</keyword>
<organism evidence="2 3">
    <name type="scientific">Mucilaginibacter boryungensis</name>
    <dbReference type="NCBI Taxonomy" id="768480"/>
    <lineage>
        <taxon>Bacteria</taxon>
        <taxon>Pseudomonadati</taxon>
        <taxon>Bacteroidota</taxon>
        <taxon>Sphingobacteriia</taxon>
        <taxon>Sphingobacteriales</taxon>
        <taxon>Sphingobacteriaceae</taxon>
        <taxon>Mucilaginibacter</taxon>
    </lineage>
</organism>
<sequence length="332" mass="37196">MTLKGSIKKEGKYLNPIPTTDAGFAKLIPILVEYATNKAENTPKIPLGPFKTDISVYNAAPLNGLRITWFGHSSLLIEIDGKRILTDPVWSDRVSFSQSFGPKRFFAPTLPLKELPPLDAIIISHDHYDHLDKGTIKFFAGTTIPFYCSLGVGQYLEKFGIIKNYIHEMDWGDSVMIGHDCVLTATPARHFSGRGIINRNETLWSSWVIKGHTHNIFFGADSGWFSGFNDIGDAFGPFDLTMLEIGAYGQHWADIHMGPDNASNAHLALKGKVMMPIHWGTFNLAPHAWYEPVELLLQYAREKKIELFLPSPGTPTDVDGAFNSEWWKQFLS</sequence>
<reference evidence="2 3" key="1">
    <citation type="submission" date="2020-10" db="EMBL/GenBank/DDBJ databases">
        <title>Mucilaginibacter mali sp. nov., isolated from rhizosphere soil of apple orchard.</title>
        <authorList>
            <person name="Lee J.-S."/>
            <person name="Kim H.S."/>
            <person name="Kim J.-S."/>
        </authorList>
    </citation>
    <scope>NUCLEOTIDE SEQUENCE [LARGE SCALE GENOMIC DNA]</scope>
    <source>
        <strain evidence="2 3">KCTC 23157</strain>
    </source>
</reference>
<dbReference type="PANTHER" id="PTHR15032">
    <property type="entry name" value="N-ACYL-PHOSPHATIDYLETHANOLAMINE-HYDROLYZING PHOSPHOLIPASE D"/>
    <property type="match status" value="1"/>
</dbReference>
<name>A0ABR9XHE8_9SPHI</name>
<feature type="domain" description="Metallo-beta-lactamase" evidence="1">
    <location>
        <begin position="83"/>
        <end position="279"/>
    </location>
</feature>
<protein>
    <submittedName>
        <fullName evidence="2">MBL fold metallo-hydrolase</fullName>
    </submittedName>
</protein>